<evidence type="ECO:0000313" key="2">
    <source>
        <dbReference type="EMBL" id="PSK94646.1"/>
    </source>
</evidence>
<dbReference type="Proteomes" id="UP000240572">
    <property type="component" value="Unassembled WGS sequence"/>
</dbReference>
<evidence type="ECO:0000313" key="3">
    <source>
        <dbReference type="Proteomes" id="UP000240572"/>
    </source>
</evidence>
<dbReference type="SMART" id="SM00855">
    <property type="entry name" value="PGAM"/>
    <property type="match status" value="1"/>
</dbReference>
<accession>A0A2P8DBQ3</accession>
<dbReference type="SUPFAM" id="SSF53254">
    <property type="entry name" value="Phosphoglycerate mutase-like"/>
    <property type="match status" value="1"/>
</dbReference>
<feature type="binding site" evidence="1">
    <location>
        <begin position="9"/>
        <end position="16"/>
    </location>
    <ligand>
        <name>substrate</name>
    </ligand>
</feature>
<name>A0A2P8DBQ3_9BACT</name>
<protein>
    <submittedName>
        <fullName evidence="2">Phosphohistidine phosphatase</fullName>
    </submittedName>
</protein>
<dbReference type="InterPro" id="IPR013078">
    <property type="entry name" value="His_Pase_superF_clade-1"/>
</dbReference>
<organism evidence="2 3">
    <name type="scientific">Taibaiella chishuiensis</name>
    <dbReference type="NCBI Taxonomy" id="1434707"/>
    <lineage>
        <taxon>Bacteria</taxon>
        <taxon>Pseudomonadati</taxon>
        <taxon>Bacteroidota</taxon>
        <taxon>Chitinophagia</taxon>
        <taxon>Chitinophagales</taxon>
        <taxon>Chitinophagaceae</taxon>
        <taxon>Taibaiella</taxon>
    </lineage>
</organism>
<feature type="binding site" evidence="1">
    <location>
        <position position="59"/>
    </location>
    <ligand>
        <name>substrate</name>
    </ligand>
</feature>
<dbReference type="Pfam" id="PF00300">
    <property type="entry name" value="His_Phos_1"/>
    <property type="match status" value="1"/>
</dbReference>
<dbReference type="PANTHER" id="PTHR47623:SF1">
    <property type="entry name" value="OS09G0287300 PROTEIN"/>
    <property type="match status" value="1"/>
</dbReference>
<proteinExistence type="predicted"/>
<dbReference type="AlphaFoldDB" id="A0A2P8DBQ3"/>
<keyword evidence="3" id="KW-1185">Reference proteome</keyword>
<sequence>MERTLLLVRHAKSDWNNPGQQDYDRPLNARGQRDAPEMGARLKTMGIMPDLIIASTANRAAATARLIAAALGYAEDRIRWEDKLYHAPPSVFEAVMASGIDSSVKTLMMVAHNPGITDFANQITEKFSIDNMPTCSIVAVKAITPDWESFTSAGPGLLFFDYPKNK</sequence>
<dbReference type="InterPro" id="IPR029033">
    <property type="entry name" value="His_PPase_superfam"/>
</dbReference>
<reference evidence="2 3" key="1">
    <citation type="submission" date="2018-03" db="EMBL/GenBank/DDBJ databases">
        <title>Genomic Encyclopedia of Type Strains, Phase III (KMG-III): the genomes of soil and plant-associated and newly described type strains.</title>
        <authorList>
            <person name="Whitman W."/>
        </authorList>
    </citation>
    <scope>NUCLEOTIDE SEQUENCE [LARGE SCALE GENOMIC DNA]</scope>
    <source>
        <strain evidence="2 3">CGMCC 1.12700</strain>
    </source>
</reference>
<evidence type="ECO:0000256" key="1">
    <source>
        <dbReference type="PIRSR" id="PIRSR613078-2"/>
    </source>
</evidence>
<dbReference type="PANTHER" id="PTHR47623">
    <property type="entry name" value="OS09G0287300 PROTEIN"/>
    <property type="match status" value="1"/>
</dbReference>
<dbReference type="OrthoDB" id="9810154at2"/>
<dbReference type="EMBL" id="PYGD01000001">
    <property type="protein sequence ID" value="PSK94646.1"/>
    <property type="molecule type" value="Genomic_DNA"/>
</dbReference>
<comment type="caution">
    <text evidence="2">The sequence shown here is derived from an EMBL/GenBank/DDBJ whole genome shotgun (WGS) entry which is preliminary data.</text>
</comment>
<gene>
    <name evidence="2" type="ORF">B0I18_101806</name>
</gene>
<dbReference type="CDD" id="cd07067">
    <property type="entry name" value="HP_PGM_like"/>
    <property type="match status" value="1"/>
</dbReference>
<dbReference type="RefSeq" id="WP_106521337.1">
    <property type="nucleotide sequence ID" value="NZ_PYGD01000001.1"/>
</dbReference>
<dbReference type="Gene3D" id="3.40.50.1240">
    <property type="entry name" value="Phosphoglycerate mutase-like"/>
    <property type="match status" value="1"/>
</dbReference>